<accession>G3J3Q0</accession>
<keyword evidence="3" id="KW-1185">Reference proteome</keyword>
<dbReference type="HOGENOM" id="CLU_1896103_0_0_1"/>
<name>G3J3Q0_CORMM</name>
<organism evidence="2 3">
    <name type="scientific">Cordyceps militaris (strain CM01)</name>
    <name type="common">Caterpillar fungus</name>
    <dbReference type="NCBI Taxonomy" id="983644"/>
    <lineage>
        <taxon>Eukaryota</taxon>
        <taxon>Fungi</taxon>
        <taxon>Dikarya</taxon>
        <taxon>Ascomycota</taxon>
        <taxon>Pezizomycotina</taxon>
        <taxon>Sordariomycetes</taxon>
        <taxon>Hypocreomycetidae</taxon>
        <taxon>Hypocreales</taxon>
        <taxon>Cordycipitaceae</taxon>
        <taxon>Cordyceps</taxon>
    </lineage>
</organism>
<dbReference type="GeneID" id="18162415"/>
<proteinExistence type="predicted"/>
<gene>
    <name evidence="2" type="ORF">CCM_00380</name>
</gene>
<reference evidence="2 3" key="1">
    <citation type="journal article" date="2011" name="Genome Biol.">
        <title>Genome sequence of the insect pathogenic fungus Cordyceps militaris, a valued traditional Chinese medicine.</title>
        <authorList>
            <person name="Zheng P."/>
            <person name="Xia Y."/>
            <person name="Xiao G."/>
            <person name="Xiong C."/>
            <person name="Hu X."/>
            <person name="Zhang S."/>
            <person name="Zheng H."/>
            <person name="Huang Y."/>
            <person name="Zhou Y."/>
            <person name="Wang S."/>
            <person name="Zhao G.P."/>
            <person name="Liu X."/>
            <person name="St Leger R.J."/>
            <person name="Wang C."/>
        </authorList>
    </citation>
    <scope>NUCLEOTIDE SEQUENCE [LARGE SCALE GENOMIC DNA]</scope>
    <source>
        <strain evidence="2 3">CM01</strain>
    </source>
</reference>
<dbReference type="OrthoDB" id="3513679at2759"/>
<feature type="region of interest" description="Disordered" evidence="1">
    <location>
        <begin position="82"/>
        <end position="134"/>
    </location>
</feature>
<dbReference type="VEuPathDB" id="FungiDB:CCM_00380"/>
<dbReference type="InParanoid" id="G3J3Q0"/>
<dbReference type="KEGG" id="cmt:CCM_00380"/>
<evidence type="ECO:0000256" key="1">
    <source>
        <dbReference type="SAM" id="MobiDB-lite"/>
    </source>
</evidence>
<dbReference type="RefSeq" id="XP_006665603.1">
    <property type="nucleotide sequence ID" value="XM_006665540.1"/>
</dbReference>
<protein>
    <submittedName>
        <fullName evidence="2">Uncharacterized protein</fullName>
    </submittedName>
</protein>
<evidence type="ECO:0000313" key="3">
    <source>
        <dbReference type="Proteomes" id="UP000001610"/>
    </source>
</evidence>
<dbReference type="Proteomes" id="UP000001610">
    <property type="component" value="Unassembled WGS sequence"/>
</dbReference>
<dbReference type="AlphaFoldDB" id="G3J3Q0"/>
<dbReference type="EMBL" id="JH126399">
    <property type="protein sequence ID" value="EGX95726.1"/>
    <property type="molecule type" value="Genomic_DNA"/>
</dbReference>
<evidence type="ECO:0000313" key="2">
    <source>
        <dbReference type="EMBL" id="EGX95726.1"/>
    </source>
</evidence>
<sequence>MALEAREQHAFGMKPDPIQSTRVMTDYDVAFSARNVLGWDTGTMGILRGPSSTWVDLEKYPAETSDKRDRLEHFDLMCQFHRPNAERERAQDTTPHGGLPSTSTAACHQHTEDPQRQAQKSRGVQDEAEPAATG</sequence>